<dbReference type="SUPFAM" id="SSF56601">
    <property type="entry name" value="beta-lactamase/transpeptidase-like"/>
    <property type="match status" value="1"/>
</dbReference>
<dbReference type="SUPFAM" id="SSF56519">
    <property type="entry name" value="Penicillin binding protein dimerisation domain"/>
    <property type="match status" value="1"/>
</dbReference>
<dbReference type="Pfam" id="PF03717">
    <property type="entry name" value="PBP_dimer"/>
    <property type="match status" value="2"/>
</dbReference>
<feature type="domain" description="Penicillin-binding protein dimerisation" evidence="12">
    <location>
        <begin position="49"/>
        <end position="84"/>
    </location>
</feature>
<keyword evidence="7 10" id="KW-1133">Transmembrane helix</keyword>
<evidence type="ECO:0000256" key="10">
    <source>
        <dbReference type="SAM" id="Phobius"/>
    </source>
</evidence>
<dbReference type="Gene3D" id="3.90.1310.10">
    <property type="entry name" value="Penicillin-binding protein 2a (Domain 2)"/>
    <property type="match status" value="1"/>
</dbReference>
<keyword evidence="9" id="KW-0961">Cell wall biogenesis/degradation</keyword>
<dbReference type="InterPro" id="IPR012338">
    <property type="entry name" value="Beta-lactam/transpept-like"/>
</dbReference>
<feature type="domain" description="Penicillin-binding protein dimerisation" evidence="12">
    <location>
        <begin position="107"/>
        <end position="182"/>
    </location>
</feature>
<dbReference type="Gene3D" id="3.40.710.10">
    <property type="entry name" value="DD-peptidase/beta-lactamase superfamily"/>
    <property type="match status" value="1"/>
</dbReference>
<reference evidence="14" key="1">
    <citation type="submission" date="2017-09" db="EMBL/GenBank/DDBJ databases">
        <title>Depth-based differentiation of microbial function through sediment-hosted aquifers and enrichment of novel symbionts in the deep terrestrial subsurface.</title>
        <authorList>
            <person name="Probst A.J."/>
            <person name="Ladd B."/>
            <person name="Jarett J.K."/>
            <person name="Geller-Mcgrath D.E."/>
            <person name="Sieber C.M.K."/>
            <person name="Emerson J.B."/>
            <person name="Anantharaman K."/>
            <person name="Thomas B.C."/>
            <person name="Malmstrom R."/>
            <person name="Stieglmeier M."/>
            <person name="Klingl A."/>
            <person name="Woyke T."/>
            <person name="Ryan C.M."/>
            <person name="Banfield J.F."/>
        </authorList>
    </citation>
    <scope>NUCLEOTIDE SEQUENCE [LARGE SCALE GENOMIC DNA]</scope>
</reference>
<organism evidence="13 14">
    <name type="scientific">Candidatus Shapirobacteria bacterium CG_4_9_14_0_2_um_filter_39_11</name>
    <dbReference type="NCBI Taxonomy" id="1974478"/>
    <lineage>
        <taxon>Bacteria</taxon>
        <taxon>Candidatus Shapironibacteriota</taxon>
    </lineage>
</organism>
<evidence type="ECO:0000256" key="5">
    <source>
        <dbReference type="ARBA" id="ARBA00022960"/>
    </source>
</evidence>
<feature type="transmembrane region" description="Helical" evidence="10">
    <location>
        <begin position="7"/>
        <end position="25"/>
    </location>
</feature>
<feature type="domain" description="Penicillin-binding protein transpeptidase" evidence="11">
    <location>
        <begin position="214"/>
        <end position="534"/>
    </location>
</feature>
<accession>A0A2M8ES59</accession>
<proteinExistence type="predicted"/>
<evidence type="ECO:0000256" key="1">
    <source>
        <dbReference type="ARBA" id="ARBA00004167"/>
    </source>
</evidence>
<keyword evidence="4 10" id="KW-0812">Transmembrane</keyword>
<evidence type="ECO:0000256" key="7">
    <source>
        <dbReference type="ARBA" id="ARBA00022989"/>
    </source>
</evidence>
<comment type="subcellular location">
    <subcellularLocation>
        <location evidence="2">Cell membrane</location>
    </subcellularLocation>
    <subcellularLocation>
        <location evidence="1">Membrane</location>
        <topology evidence="1">Single-pass membrane protein</topology>
    </subcellularLocation>
</comment>
<dbReference type="GO" id="GO:0008658">
    <property type="term" value="F:penicillin binding"/>
    <property type="evidence" value="ECO:0007669"/>
    <property type="project" value="InterPro"/>
</dbReference>
<dbReference type="GO" id="GO:0008800">
    <property type="term" value="F:beta-lactamase activity"/>
    <property type="evidence" value="ECO:0007669"/>
    <property type="project" value="UniProtKB-EC"/>
</dbReference>
<evidence type="ECO:0000256" key="3">
    <source>
        <dbReference type="ARBA" id="ARBA00022475"/>
    </source>
</evidence>
<dbReference type="PANTHER" id="PTHR30627:SF2">
    <property type="entry name" value="PEPTIDOGLYCAN D,D-TRANSPEPTIDASE MRDA"/>
    <property type="match status" value="1"/>
</dbReference>
<evidence type="ECO:0000259" key="11">
    <source>
        <dbReference type="Pfam" id="PF00905"/>
    </source>
</evidence>
<protein>
    <recommendedName>
        <fullName evidence="15">Penicillin-binding protein 2</fullName>
    </recommendedName>
</protein>
<keyword evidence="5" id="KW-0133">Cell shape</keyword>
<evidence type="ECO:0000256" key="2">
    <source>
        <dbReference type="ARBA" id="ARBA00004236"/>
    </source>
</evidence>
<dbReference type="PANTHER" id="PTHR30627">
    <property type="entry name" value="PEPTIDOGLYCAN D,D-TRANSPEPTIDASE"/>
    <property type="match status" value="1"/>
</dbReference>
<keyword evidence="8 10" id="KW-0472">Membrane</keyword>
<keyword evidence="3" id="KW-1003">Cell membrane</keyword>
<evidence type="ECO:0000256" key="6">
    <source>
        <dbReference type="ARBA" id="ARBA00022984"/>
    </source>
</evidence>
<evidence type="ECO:0000256" key="4">
    <source>
        <dbReference type="ARBA" id="ARBA00022692"/>
    </source>
</evidence>
<evidence type="ECO:0000313" key="13">
    <source>
        <dbReference type="EMBL" id="PJC27944.1"/>
    </source>
</evidence>
<dbReference type="EMBL" id="PFSF01000063">
    <property type="protein sequence ID" value="PJC27944.1"/>
    <property type="molecule type" value="Genomic_DNA"/>
</dbReference>
<dbReference type="InterPro" id="IPR050515">
    <property type="entry name" value="Beta-lactam/transpept"/>
</dbReference>
<evidence type="ECO:0000313" key="14">
    <source>
        <dbReference type="Proteomes" id="UP000229816"/>
    </source>
</evidence>
<keyword evidence="6" id="KW-0573">Peptidoglycan synthesis</keyword>
<gene>
    <name evidence="13" type="ORF">CO054_02805</name>
</gene>
<dbReference type="Pfam" id="PF00905">
    <property type="entry name" value="Transpeptidase"/>
    <property type="match status" value="1"/>
</dbReference>
<dbReference type="InterPro" id="IPR001460">
    <property type="entry name" value="PCN-bd_Tpept"/>
</dbReference>
<evidence type="ECO:0000256" key="8">
    <source>
        <dbReference type="ARBA" id="ARBA00023136"/>
    </source>
</evidence>
<dbReference type="InterPro" id="IPR036138">
    <property type="entry name" value="PBP_dimer_sf"/>
</dbReference>
<dbReference type="GO" id="GO:0046677">
    <property type="term" value="P:response to antibiotic"/>
    <property type="evidence" value="ECO:0007669"/>
    <property type="project" value="UniProtKB-KW"/>
</dbReference>
<dbReference type="InterPro" id="IPR005311">
    <property type="entry name" value="PBP_dimer"/>
</dbReference>
<dbReference type="GO" id="GO:0005886">
    <property type="term" value="C:plasma membrane"/>
    <property type="evidence" value="ECO:0007669"/>
    <property type="project" value="TreeGrafter"/>
</dbReference>
<comment type="caution">
    <text evidence="13">The sequence shown here is derived from an EMBL/GenBank/DDBJ whole genome shotgun (WGS) entry which is preliminary data.</text>
</comment>
<evidence type="ECO:0008006" key="15">
    <source>
        <dbReference type="Google" id="ProtNLM"/>
    </source>
</evidence>
<dbReference type="AlphaFoldDB" id="A0A2M8ES59"/>
<sequence length="540" mass="59472">MNKNRILIFWGIFAIGFLLLIGRLVELQIIFGTKNKILAEGNRIKKIVNPAPRGMIYDRNEKELVRNVPIYRIKVQSAKCKVQSEDCFEDIPREEALRMEARGETENLRMDIGRDYLYGRSLAHVLGYLSEANPQEVEEGRWEMGDLVGRTGVEEKYDALLRGKDGGELIEVDSLGNKVREIGKIEPVPGKDIHLSIDGELSKVAWEALGDQPGAVVTTEVKTGQVLVLVSSPSFNPNQISEQDLTNPGLPFFNRAIGGAYPPGSTFKIVTATAGMEEGKINENTTFEDPGEIRIGEYVYRNWYFTQYGKTEGTINLVRAIKRSTDTFFYKVGEWVGATTLAEWARVFGLGRKTGIDIPGEVAGLVPDPGWKEKTTGERWFLGDTYHFAIGQADLLTTPLQITMMTSVIANDGKLCKPQVKLETGNSKLAIDNCQDLKLKPETLRLIKEGMKEACSPGGTAFPLFDFKPQVGCKTGTAEFGDPAGRTHAWLTAFVAPGEALAKSGKEPIVVTALVEAGGEGSYVAAPIVKKVMESYFHGR</sequence>
<evidence type="ECO:0000256" key="9">
    <source>
        <dbReference type="ARBA" id="ARBA00023316"/>
    </source>
</evidence>
<dbReference type="Proteomes" id="UP000229816">
    <property type="component" value="Unassembled WGS sequence"/>
</dbReference>
<evidence type="ECO:0000259" key="12">
    <source>
        <dbReference type="Pfam" id="PF03717"/>
    </source>
</evidence>
<dbReference type="GO" id="GO:0071555">
    <property type="term" value="P:cell wall organization"/>
    <property type="evidence" value="ECO:0007669"/>
    <property type="project" value="TreeGrafter"/>
</dbReference>
<name>A0A2M8ES59_9BACT</name>